<evidence type="ECO:0000313" key="3">
    <source>
        <dbReference type="Proteomes" id="UP000198742"/>
    </source>
</evidence>
<dbReference type="STRING" id="402596.SAMN04489844_0668"/>
<sequence length="185" mass="19603">MGNLTAFNALGKAHSMHVRRALALALVAPLLLAGCSDDPEPKPKMPETSTSTPTDEPTETETPEAESAEEFIRRWVKAGDEMQVTGDTAEYDAMTPKCSPCQAFVDNVSEVYAAGGSAEFAGSTIVSIKQLGKTPPTFNLTKDLPDTVISRPGEAPETLPGGRTTLRVTLGKASGNWVVTHFGIL</sequence>
<dbReference type="Proteomes" id="UP000198742">
    <property type="component" value="Unassembled WGS sequence"/>
</dbReference>
<accession>A0A1H4KSQ0</accession>
<dbReference type="EMBL" id="FNRT01000002">
    <property type="protein sequence ID" value="SEB60932.1"/>
    <property type="molecule type" value="Genomic_DNA"/>
</dbReference>
<keyword evidence="3" id="KW-1185">Reference proteome</keyword>
<proteinExistence type="predicted"/>
<feature type="compositionally biased region" description="Low complexity" evidence="1">
    <location>
        <begin position="46"/>
        <end position="55"/>
    </location>
</feature>
<protein>
    <submittedName>
        <fullName evidence="2">Uncharacterized protein</fullName>
    </submittedName>
</protein>
<evidence type="ECO:0000256" key="1">
    <source>
        <dbReference type="SAM" id="MobiDB-lite"/>
    </source>
</evidence>
<feature type="region of interest" description="Disordered" evidence="1">
    <location>
        <begin position="35"/>
        <end position="68"/>
    </location>
</feature>
<reference evidence="3" key="1">
    <citation type="submission" date="2016-10" db="EMBL/GenBank/DDBJ databases">
        <authorList>
            <person name="Varghese N."/>
            <person name="Submissions S."/>
        </authorList>
    </citation>
    <scope>NUCLEOTIDE SEQUENCE [LARGE SCALE GENOMIC DNA]</scope>
    <source>
        <strain evidence="3">DSM 22017</strain>
    </source>
</reference>
<feature type="compositionally biased region" description="Acidic residues" evidence="1">
    <location>
        <begin position="56"/>
        <end position="68"/>
    </location>
</feature>
<evidence type="ECO:0000313" key="2">
    <source>
        <dbReference type="EMBL" id="SEB60932.1"/>
    </source>
</evidence>
<organism evidence="2 3">
    <name type="scientific">Nocardioides exalbidus</name>
    <dbReference type="NCBI Taxonomy" id="402596"/>
    <lineage>
        <taxon>Bacteria</taxon>
        <taxon>Bacillati</taxon>
        <taxon>Actinomycetota</taxon>
        <taxon>Actinomycetes</taxon>
        <taxon>Propionibacteriales</taxon>
        <taxon>Nocardioidaceae</taxon>
        <taxon>Nocardioides</taxon>
    </lineage>
</organism>
<gene>
    <name evidence="2" type="ORF">SAMN04489844_0668</name>
</gene>
<name>A0A1H4KSQ0_9ACTN</name>
<dbReference type="AlphaFoldDB" id="A0A1H4KSQ0"/>